<feature type="compositionally biased region" description="Basic and acidic residues" evidence="1">
    <location>
        <begin position="63"/>
        <end position="82"/>
    </location>
</feature>
<dbReference type="InterPro" id="IPR012942">
    <property type="entry name" value="SRR1-like"/>
</dbReference>
<evidence type="ECO:0000313" key="4">
    <source>
        <dbReference type="Proteomes" id="UP000294003"/>
    </source>
</evidence>
<gene>
    <name evidence="3" type="ORF">DL762_007408</name>
</gene>
<feature type="domain" description="SRR1-like" evidence="2">
    <location>
        <begin position="117"/>
        <end position="241"/>
    </location>
</feature>
<protein>
    <recommendedName>
        <fullName evidence="2">SRR1-like domain-containing protein</fullName>
    </recommendedName>
</protein>
<feature type="region of interest" description="Disordered" evidence="1">
    <location>
        <begin position="1"/>
        <end position="20"/>
    </location>
</feature>
<reference evidence="3 4" key="1">
    <citation type="submission" date="2018-06" db="EMBL/GenBank/DDBJ databases">
        <title>Complete Genomes of Monosporascus.</title>
        <authorList>
            <person name="Robinson A.J."/>
            <person name="Natvig D.O."/>
        </authorList>
    </citation>
    <scope>NUCLEOTIDE SEQUENCE [LARGE SCALE GENOMIC DNA]</scope>
    <source>
        <strain evidence="3 4">CBS 609.92</strain>
    </source>
</reference>
<accession>A0ABY0GZE3</accession>
<feature type="region of interest" description="Disordered" evidence="1">
    <location>
        <begin position="58"/>
        <end position="82"/>
    </location>
</feature>
<dbReference type="PANTHER" id="PTHR42080:SF1">
    <property type="entry name" value="SRR1-LIKE DOMAIN-CONTAINING PROTEIN"/>
    <property type="match status" value="1"/>
</dbReference>
<dbReference type="Proteomes" id="UP000294003">
    <property type="component" value="Unassembled WGS sequence"/>
</dbReference>
<dbReference type="PANTHER" id="PTHR42080">
    <property type="entry name" value="SRR1 DOMAIN-CONTAINING PROTEIN"/>
    <property type="match status" value="1"/>
</dbReference>
<evidence type="ECO:0000259" key="2">
    <source>
        <dbReference type="Pfam" id="PF07985"/>
    </source>
</evidence>
<evidence type="ECO:0000256" key="1">
    <source>
        <dbReference type="SAM" id="MobiDB-lite"/>
    </source>
</evidence>
<name>A0ABY0GZE3_9PEZI</name>
<dbReference type="EMBL" id="QJNS01000272">
    <property type="protein sequence ID" value="RYO80919.1"/>
    <property type="molecule type" value="Genomic_DNA"/>
</dbReference>
<proteinExistence type="predicted"/>
<organism evidence="3 4">
    <name type="scientific">Monosporascus cannonballus</name>
    <dbReference type="NCBI Taxonomy" id="155416"/>
    <lineage>
        <taxon>Eukaryota</taxon>
        <taxon>Fungi</taxon>
        <taxon>Dikarya</taxon>
        <taxon>Ascomycota</taxon>
        <taxon>Pezizomycotina</taxon>
        <taxon>Sordariomycetes</taxon>
        <taxon>Xylariomycetidae</taxon>
        <taxon>Xylariales</taxon>
        <taxon>Xylariales incertae sedis</taxon>
        <taxon>Monosporascus</taxon>
    </lineage>
</organism>
<dbReference type="Pfam" id="PF07985">
    <property type="entry name" value="SRR1"/>
    <property type="match status" value="1"/>
</dbReference>
<keyword evidence="4" id="KW-1185">Reference proteome</keyword>
<comment type="caution">
    <text evidence="3">The sequence shown here is derived from an EMBL/GenBank/DDBJ whole genome shotgun (WGS) entry which is preliminary data.</text>
</comment>
<evidence type="ECO:0000313" key="3">
    <source>
        <dbReference type="EMBL" id="RYO80919.1"/>
    </source>
</evidence>
<sequence>MAFNPNPKINQGRLDSPPDRQFMLSCGADDMRRRDIIEQRGNAIVQFPRKLTPDQIHNWLETGDPHKQPHTGTDEEAHEQAHEQFLRWGEEFNDEVDGRELRDLFTRLHEDGKLPCRQIDKIVCFSLGSFATGGSKTVDMRSVGRYAAARIIGRVIAGLTGRDVLPIYAQDPDLNRTDISVLRRVGIRAVNPYLHEGHVLVDRGALVASVDAADGARLEQMVLECSAPAAILMTDFRHSSLGRIADAPRVAAYAILAREYMKVLNVQALEDEDEMAHLGGASLYIRKAQV</sequence>